<proteinExistence type="predicted"/>
<accession>A0A4V3XLC8</accession>
<comment type="caution">
    <text evidence="1">The sequence shown here is derived from an EMBL/GenBank/DDBJ whole genome shotgun (WGS) entry which is preliminary data.</text>
</comment>
<dbReference type="PANTHER" id="PTHR39324:SF1">
    <property type="entry name" value="CALCIUM DODECIN"/>
    <property type="match status" value="1"/>
</dbReference>
<dbReference type="Gene3D" id="3.30.1660.10">
    <property type="entry name" value="Flavin-binding protein dodecin"/>
    <property type="match status" value="1"/>
</dbReference>
<evidence type="ECO:0000313" key="1">
    <source>
        <dbReference type="EMBL" id="THH40333.1"/>
    </source>
</evidence>
<name>A0A4V3XLC8_9BACT</name>
<keyword evidence="2" id="KW-1185">Reference proteome</keyword>
<dbReference type="AlphaFoldDB" id="A0A4V3XLC8"/>
<dbReference type="InterPro" id="IPR009923">
    <property type="entry name" value="Dodecin"/>
</dbReference>
<gene>
    <name evidence="1" type="ORF">E4021_06255</name>
</gene>
<dbReference type="InterPro" id="IPR025543">
    <property type="entry name" value="Dodecin-like"/>
</dbReference>
<dbReference type="EMBL" id="SRSF01000002">
    <property type="protein sequence ID" value="THH40333.1"/>
    <property type="molecule type" value="Genomic_DNA"/>
</dbReference>
<evidence type="ECO:0000313" key="2">
    <source>
        <dbReference type="Proteomes" id="UP000308528"/>
    </source>
</evidence>
<dbReference type="Pfam" id="PF07311">
    <property type="entry name" value="Dodecin"/>
    <property type="match status" value="1"/>
</dbReference>
<reference evidence="1 2" key="1">
    <citation type="submission" date="2019-04" db="EMBL/GenBank/DDBJ databases">
        <title>Lewinella litorea sp. nov., isolated from a marine sand.</title>
        <authorList>
            <person name="Yoon J.-H."/>
        </authorList>
    </citation>
    <scope>NUCLEOTIDE SEQUENCE [LARGE SCALE GENOMIC DNA]</scope>
    <source>
        <strain evidence="1 2">HSMS-39</strain>
    </source>
</reference>
<protein>
    <submittedName>
        <fullName evidence="1">Dodecin domain-containing protein</fullName>
    </submittedName>
</protein>
<sequence>MAQVLKVIEVLSESPKSFEDAVSAAVAQTAKSVRNIESAYVREQYVTVKDGVVDKYRVNVKITFMVDTSVPDNNWIAG</sequence>
<dbReference type="SUPFAM" id="SSF89807">
    <property type="entry name" value="Dodecin-like"/>
    <property type="match status" value="1"/>
</dbReference>
<dbReference type="Proteomes" id="UP000308528">
    <property type="component" value="Unassembled WGS sequence"/>
</dbReference>
<dbReference type="InterPro" id="IPR036694">
    <property type="entry name" value="Dodecin-like_sf"/>
</dbReference>
<dbReference type="OrthoDB" id="1525133at2"/>
<dbReference type="PANTHER" id="PTHR39324">
    <property type="entry name" value="CALCIUM DODECIN"/>
    <property type="match status" value="1"/>
</dbReference>
<organism evidence="1 2">
    <name type="scientific">Neolewinella litorea</name>
    <dbReference type="NCBI Taxonomy" id="2562452"/>
    <lineage>
        <taxon>Bacteria</taxon>
        <taxon>Pseudomonadati</taxon>
        <taxon>Bacteroidota</taxon>
        <taxon>Saprospiria</taxon>
        <taxon>Saprospirales</taxon>
        <taxon>Lewinellaceae</taxon>
        <taxon>Neolewinella</taxon>
    </lineage>
</organism>
<dbReference type="RefSeq" id="WP_136457495.1">
    <property type="nucleotide sequence ID" value="NZ_SRSF01000002.1"/>
</dbReference>